<keyword evidence="2" id="KW-0472">Membrane</keyword>
<dbReference type="STRING" id="1220578.FPE01S_03_01450"/>
<dbReference type="AlphaFoldDB" id="A0A0E9N359"/>
<protein>
    <recommendedName>
        <fullName evidence="3">Prokaryotic YEATS domain-containing protein</fullName>
    </recommendedName>
</protein>
<evidence type="ECO:0000313" key="4">
    <source>
        <dbReference type="EMBL" id="GAO44106.1"/>
    </source>
</evidence>
<evidence type="ECO:0000259" key="3">
    <source>
        <dbReference type="Pfam" id="PF20305"/>
    </source>
</evidence>
<dbReference type="EMBL" id="BBWV01000003">
    <property type="protein sequence ID" value="GAO44106.1"/>
    <property type="molecule type" value="Genomic_DNA"/>
</dbReference>
<keyword evidence="2" id="KW-0812">Transmembrane</keyword>
<dbReference type="RefSeq" id="WP_046370078.1">
    <property type="nucleotide sequence ID" value="NZ_BBWV01000003.1"/>
</dbReference>
<evidence type="ECO:0000313" key="5">
    <source>
        <dbReference type="Proteomes" id="UP000033121"/>
    </source>
</evidence>
<accession>A0A0E9N359</accession>
<sequence>MSFKFTKSSDDLKREKEESKIDETLYGLFVFLNAVIILLVLLILFAFWAKYSFNQALTAIAGLLMISGAYLLGGAIVGFLFAIPRSGTFRYKPGNENPNSWYDDNTNLEEISDWLTKIIVGITLVQFDKIQYLLDVSARSIAASFLLQDCKSGCAYYSWAYGLIIFFVAIGFVISYLWTRINFALILTVSRKRLSEITTFEKKKEQLENAVEQKEALLEKKQTQLEQIKGQETALTNTISSIASQNAVQMDADVVDIDQLDEKTALGEGATPEFTKMVAEKLAAKPVTVSDDMQKNRWGGKVENGGKKIEATVTASKLYVKFFDIRIRVYADENSPTLKGWVAFFVHDSLGFKNDTVYAKVNEKGIAEIPLVAYEAFTAGALTEDGTELEIDLNEQPGYPDDFYWE</sequence>
<dbReference type="Pfam" id="PF20305">
    <property type="entry name" value="pYEATS"/>
    <property type="match status" value="1"/>
</dbReference>
<keyword evidence="5" id="KW-1185">Reference proteome</keyword>
<dbReference type="OrthoDB" id="1257168at2"/>
<feature type="coiled-coil region" evidence="1">
    <location>
        <begin position="197"/>
        <end position="231"/>
    </location>
</feature>
<evidence type="ECO:0000256" key="1">
    <source>
        <dbReference type="SAM" id="Coils"/>
    </source>
</evidence>
<keyword evidence="1" id="KW-0175">Coiled coil</keyword>
<dbReference type="InterPro" id="IPR046888">
    <property type="entry name" value="pYEATS"/>
</dbReference>
<evidence type="ECO:0000256" key="2">
    <source>
        <dbReference type="SAM" id="Phobius"/>
    </source>
</evidence>
<feature type="transmembrane region" description="Helical" evidence="2">
    <location>
        <begin position="60"/>
        <end position="83"/>
    </location>
</feature>
<organism evidence="4 5">
    <name type="scientific">Flavihumibacter petaseus NBRC 106054</name>
    <dbReference type="NCBI Taxonomy" id="1220578"/>
    <lineage>
        <taxon>Bacteria</taxon>
        <taxon>Pseudomonadati</taxon>
        <taxon>Bacteroidota</taxon>
        <taxon>Chitinophagia</taxon>
        <taxon>Chitinophagales</taxon>
        <taxon>Chitinophagaceae</taxon>
        <taxon>Flavihumibacter</taxon>
    </lineage>
</organism>
<dbReference type="Proteomes" id="UP000033121">
    <property type="component" value="Unassembled WGS sequence"/>
</dbReference>
<name>A0A0E9N359_9BACT</name>
<reference evidence="4 5" key="1">
    <citation type="submission" date="2015-04" db="EMBL/GenBank/DDBJ databases">
        <title>Whole genome shotgun sequence of Flavihumibacter petaseus NBRC 106054.</title>
        <authorList>
            <person name="Miyazawa S."/>
            <person name="Hosoyama A."/>
            <person name="Hashimoto M."/>
            <person name="Noguchi M."/>
            <person name="Tsuchikane K."/>
            <person name="Ohji S."/>
            <person name="Yamazoe A."/>
            <person name="Ichikawa N."/>
            <person name="Kimura A."/>
            <person name="Fujita N."/>
        </authorList>
    </citation>
    <scope>NUCLEOTIDE SEQUENCE [LARGE SCALE GENOMIC DNA]</scope>
    <source>
        <strain evidence="4 5">NBRC 106054</strain>
    </source>
</reference>
<feature type="transmembrane region" description="Helical" evidence="2">
    <location>
        <begin position="24"/>
        <end position="48"/>
    </location>
</feature>
<proteinExistence type="predicted"/>
<gene>
    <name evidence="4" type="ORF">FPE01S_03_01450</name>
</gene>
<feature type="domain" description="Prokaryotic YEATS" evidence="3">
    <location>
        <begin position="323"/>
        <end position="394"/>
    </location>
</feature>
<comment type="caution">
    <text evidence="4">The sequence shown here is derived from an EMBL/GenBank/DDBJ whole genome shotgun (WGS) entry which is preliminary data.</text>
</comment>
<keyword evidence="2" id="KW-1133">Transmembrane helix</keyword>
<feature type="transmembrane region" description="Helical" evidence="2">
    <location>
        <begin position="156"/>
        <end position="178"/>
    </location>
</feature>